<reference evidence="2" key="1">
    <citation type="journal article" date="2014" name="Int. J. Syst. Evol. Microbiol.">
        <title>Complete genome sequence of Corynebacterium casei LMG S-19264T (=DSM 44701T), isolated from a smear-ripened cheese.</title>
        <authorList>
            <consortium name="US DOE Joint Genome Institute (JGI-PGF)"/>
            <person name="Walter F."/>
            <person name="Albersmeier A."/>
            <person name="Kalinowski J."/>
            <person name="Ruckert C."/>
        </authorList>
    </citation>
    <scope>NUCLEOTIDE SEQUENCE</scope>
    <source>
        <strain evidence="2">CGMCC 1.15320</strain>
    </source>
</reference>
<comment type="caution">
    <text evidence="2">The sequence shown here is derived from an EMBL/GenBank/DDBJ whole genome shotgun (WGS) entry which is preliminary data.</text>
</comment>
<dbReference type="AlphaFoldDB" id="A0A916WAF8"/>
<name>A0A916WAF8_9HYPH</name>
<proteinExistence type="predicted"/>
<feature type="domain" description="Metallo-beta-lactamase" evidence="1">
    <location>
        <begin position="39"/>
        <end position="251"/>
    </location>
</feature>
<accession>A0A916WAF8</accession>
<dbReference type="InterPro" id="IPR001279">
    <property type="entry name" value="Metallo-B-lactamas"/>
</dbReference>
<dbReference type="SMART" id="SM00849">
    <property type="entry name" value="Lactamase_B"/>
    <property type="match status" value="1"/>
</dbReference>
<organism evidence="2 3">
    <name type="scientific">Nitratireductor aestuarii</name>
    <dbReference type="NCBI Taxonomy" id="1735103"/>
    <lineage>
        <taxon>Bacteria</taxon>
        <taxon>Pseudomonadati</taxon>
        <taxon>Pseudomonadota</taxon>
        <taxon>Alphaproteobacteria</taxon>
        <taxon>Hyphomicrobiales</taxon>
        <taxon>Phyllobacteriaceae</taxon>
        <taxon>Nitratireductor</taxon>
    </lineage>
</organism>
<dbReference type="Proteomes" id="UP000636264">
    <property type="component" value="Unassembled WGS sequence"/>
</dbReference>
<dbReference type="PANTHER" id="PTHR42951">
    <property type="entry name" value="METALLO-BETA-LACTAMASE DOMAIN-CONTAINING"/>
    <property type="match status" value="1"/>
</dbReference>
<evidence type="ECO:0000259" key="1">
    <source>
        <dbReference type="SMART" id="SM00849"/>
    </source>
</evidence>
<evidence type="ECO:0000313" key="3">
    <source>
        <dbReference type="Proteomes" id="UP000636264"/>
    </source>
</evidence>
<dbReference type="InterPro" id="IPR036866">
    <property type="entry name" value="RibonucZ/Hydroxyglut_hydro"/>
</dbReference>
<gene>
    <name evidence="2" type="ORF">GCM10011385_40910</name>
</gene>
<evidence type="ECO:0000313" key="2">
    <source>
        <dbReference type="EMBL" id="GGA82519.1"/>
    </source>
</evidence>
<dbReference type="CDD" id="cd07721">
    <property type="entry name" value="yflN-like_MBL-fold"/>
    <property type="match status" value="1"/>
</dbReference>
<dbReference type="PANTHER" id="PTHR42951:SF17">
    <property type="entry name" value="METALLO-BETA-LACTAMASE DOMAIN-CONTAINING PROTEIN"/>
    <property type="match status" value="1"/>
</dbReference>
<reference evidence="2" key="2">
    <citation type="submission" date="2020-09" db="EMBL/GenBank/DDBJ databases">
        <authorList>
            <person name="Sun Q."/>
            <person name="Zhou Y."/>
        </authorList>
    </citation>
    <scope>NUCLEOTIDE SEQUENCE</scope>
    <source>
        <strain evidence="2">CGMCC 1.15320</strain>
    </source>
</reference>
<keyword evidence="3" id="KW-1185">Reference proteome</keyword>
<dbReference type="Gene3D" id="3.60.15.10">
    <property type="entry name" value="Ribonuclease Z/Hydroxyacylglutathione hydrolase-like"/>
    <property type="match status" value="1"/>
</dbReference>
<dbReference type="InterPro" id="IPR050855">
    <property type="entry name" value="NDM-1-like"/>
</dbReference>
<protein>
    <submittedName>
        <fullName evidence="2">MBL fold metallo-hydrolase</fullName>
    </submittedName>
</protein>
<dbReference type="Pfam" id="PF00753">
    <property type="entry name" value="Lactamase_B"/>
    <property type="match status" value="1"/>
</dbReference>
<dbReference type="EMBL" id="BMIF01000027">
    <property type="protein sequence ID" value="GGA82519.1"/>
    <property type="molecule type" value="Genomic_DNA"/>
</dbReference>
<sequence length="296" mass="32035">MAQIPLDRDQQAFDARLDAARKDHTHEIAPDIAYRRLGIVNVIYIGLPGAGDRKWVLVDAGLRGTAGLIMQAAEERFGVGARPAAIVMTHGHFDHVGALEELAEHWDVPVYAHPLEEPYLNGSASYPDPDPSVGGGLMARLSSFYPTSPVDVGSRLRILPPDGGIPDLPGWQWLHTPGHAPGHISLWRKADKVLIAGDAFITTRQESAYAVATQAPEMHGPPMYFTPDWPSALSSVQMLADLEPELVVTGHGPALEGPEMRRALDELARNFDKIAVPEKGVYVGNPARAADGSAYR</sequence>
<dbReference type="SUPFAM" id="SSF56281">
    <property type="entry name" value="Metallo-hydrolase/oxidoreductase"/>
    <property type="match status" value="1"/>
</dbReference>